<evidence type="ECO:0000256" key="1">
    <source>
        <dbReference type="SAM" id="MobiDB-lite"/>
    </source>
</evidence>
<reference evidence="2 3" key="1">
    <citation type="submission" date="2019-05" db="EMBL/GenBank/DDBJ databases">
        <title>Another draft genome of Portunus trituberculatus and its Hox gene families provides insights of decapod evolution.</title>
        <authorList>
            <person name="Jeong J.-H."/>
            <person name="Song I."/>
            <person name="Kim S."/>
            <person name="Choi T."/>
            <person name="Kim D."/>
            <person name="Ryu S."/>
            <person name="Kim W."/>
        </authorList>
    </citation>
    <scope>NUCLEOTIDE SEQUENCE [LARGE SCALE GENOMIC DNA]</scope>
    <source>
        <tissue evidence="2">Muscle</tissue>
    </source>
</reference>
<proteinExistence type="predicted"/>
<dbReference type="EMBL" id="VSRR010003691">
    <property type="protein sequence ID" value="MPC37112.1"/>
    <property type="molecule type" value="Genomic_DNA"/>
</dbReference>
<protein>
    <submittedName>
        <fullName evidence="2">Uncharacterized protein</fullName>
    </submittedName>
</protein>
<organism evidence="2 3">
    <name type="scientific">Portunus trituberculatus</name>
    <name type="common">Swimming crab</name>
    <name type="synonym">Neptunus trituberculatus</name>
    <dbReference type="NCBI Taxonomy" id="210409"/>
    <lineage>
        <taxon>Eukaryota</taxon>
        <taxon>Metazoa</taxon>
        <taxon>Ecdysozoa</taxon>
        <taxon>Arthropoda</taxon>
        <taxon>Crustacea</taxon>
        <taxon>Multicrustacea</taxon>
        <taxon>Malacostraca</taxon>
        <taxon>Eumalacostraca</taxon>
        <taxon>Eucarida</taxon>
        <taxon>Decapoda</taxon>
        <taxon>Pleocyemata</taxon>
        <taxon>Brachyura</taxon>
        <taxon>Eubrachyura</taxon>
        <taxon>Portunoidea</taxon>
        <taxon>Portunidae</taxon>
        <taxon>Portuninae</taxon>
        <taxon>Portunus</taxon>
    </lineage>
</organism>
<evidence type="ECO:0000313" key="2">
    <source>
        <dbReference type="EMBL" id="MPC37112.1"/>
    </source>
</evidence>
<sequence length="61" mass="6538">MGELPVQSYAAWPPSCLLMAGQRSRMNGRGSPGVFASPKDSKRNANKLFPRRTHNGPPSGA</sequence>
<dbReference type="Proteomes" id="UP000324222">
    <property type="component" value="Unassembled WGS sequence"/>
</dbReference>
<comment type="caution">
    <text evidence="2">The sequence shown here is derived from an EMBL/GenBank/DDBJ whole genome shotgun (WGS) entry which is preliminary data.</text>
</comment>
<dbReference type="AlphaFoldDB" id="A0A5B7ESE5"/>
<feature type="region of interest" description="Disordered" evidence="1">
    <location>
        <begin position="23"/>
        <end position="61"/>
    </location>
</feature>
<name>A0A5B7ESE5_PORTR</name>
<evidence type="ECO:0000313" key="3">
    <source>
        <dbReference type="Proteomes" id="UP000324222"/>
    </source>
</evidence>
<gene>
    <name evidence="2" type="ORF">E2C01_030586</name>
</gene>
<accession>A0A5B7ESE5</accession>
<keyword evidence="3" id="KW-1185">Reference proteome</keyword>